<dbReference type="STRING" id="658172.CKC_03390"/>
<reference evidence="3" key="1">
    <citation type="submission" date="2010-11" db="EMBL/GenBank/DDBJ databases">
        <title>Complete genome sequence of Candidatus Liberibacter solanacearum CLso-ZC1.</title>
        <authorList>
            <person name="Lin H."/>
            <person name="Doddapaneni H.V."/>
            <person name="Lou B."/>
            <person name="Civerolo E.L."/>
            <person name="Chen C."/>
            <person name="Duan Y."/>
            <person name="Zhou L."/>
            <person name="Glynn J."/>
        </authorList>
    </citation>
    <scope>NUCLEOTIDE SEQUENCE [LARGE SCALE GENOMIC DNA]</scope>
    <source>
        <strain evidence="3">CLso-ZC1</strain>
    </source>
</reference>
<proteinExistence type="predicted"/>
<keyword evidence="1" id="KW-0812">Transmembrane</keyword>
<name>E4UB36_LIBSC</name>
<sequence>MFTKISIEKGFQDNKPSVVFSQSIIGIKRIRMQLMLINGGLGATALNTTVGMYAKG</sequence>
<dbReference type="HOGENOM" id="CLU_3008879_0_0_5"/>
<keyword evidence="1" id="KW-0472">Membrane</keyword>
<dbReference type="EMBL" id="CP002371">
    <property type="protein sequence ID" value="ADR52427.1"/>
    <property type="molecule type" value="Genomic_DNA"/>
</dbReference>
<feature type="transmembrane region" description="Helical" evidence="1">
    <location>
        <begin position="34"/>
        <end position="54"/>
    </location>
</feature>
<reference evidence="2 3" key="3">
    <citation type="journal article" date="2011" name="PLoS ONE">
        <title>The Complete Genome Sequence of 'Candidatus Liberibacter solanacearum', the Bacterium Associated with Potato Zebra Chip Disease.</title>
        <authorList>
            <person name="Lin H."/>
            <person name="Lou B."/>
            <person name="Glynn J.M."/>
            <person name="Doddapaneni H."/>
            <person name="Civerolo E.L."/>
            <person name="Chen C."/>
            <person name="Duan Y."/>
            <person name="Zhou L."/>
            <person name="Vahling C.M."/>
        </authorList>
    </citation>
    <scope>NUCLEOTIDE SEQUENCE [LARGE SCALE GENOMIC DNA]</scope>
    <source>
        <strain evidence="2 3">CLso-ZC1</strain>
    </source>
</reference>
<dbReference type="KEGG" id="lso:CKC_03390"/>
<dbReference type="AlphaFoldDB" id="E4UB36"/>
<reference key="2">
    <citation type="submission" date="2010-11" db="EMBL/GenBank/DDBJ databases">
        <authorList>
            <person name="Lin H."/>
            <person name="Doddapaneni H.V."/>
            <person name="Lou B."/>
            <person name="Civerolo E.L."/>
            <person name="Chen C."/>
            <person name="Duan Y."/>
            <person name="Zhou L."/>
            <person name="Glynn J."/>
        </authorList>
    </citation>
    <scope>NUCLEOTIDE SEQUENCE</scope>
    <source>
        <strain>CLso-ZC1</strain>
    </source>
</reference>
<accession>E4UB36</accession>
<dbReference type="Proteomes" id="UP000007038">
    <property type="component" value="Chromosome"/>
</dbReference>
<protein>
    <submittedName>
        <fullName evidence="2">Uncharacterized protein</fullName>
    </submittedName>
</protein>
<evidence type="ECO:0000256" key="1">
    <source>
        <dbReference type="SAM" id="Phobius"/>
    </source>
</evidence>
<organism evidence="2 3">
    <name type="scientific">Liberibacter solanacearum (strain CLso-ZC1)</name>
    <dbReference type="NCBI Taxonomy" id="658172"/>
    <lineage>
        <taxon>Bacteria</taxon>
        <taxon>Pseudomonadati</taxon>
        <taxon>Pseudomonadota</taxon>
        <taxon>Alphaproteobacteria</taxon>
        <taxon>Hyphomicrobiales</taxon>
        <taxon>Rhizobiaceae</taxon>
        <taxon>Liberibacter</taxon>
    </lineage>
</organism>
<evidence type="ECO:0000313" key="2">
    <source>
        <dbReference type="EMBL" id="ADR52427.1"/>
    </source>
</evidence>
<gene>
    <name evidence="2" type="ordered locus">CKC_03390</name>
</gene>
<keyword evidence="1" id="KW-1133">Transmembrane helix</keyword>
<evidence type="ECO:0000313" key="3">
    <source>
        <dbReference type="Proteomes" id="UP000007038"/>
    </source>
</evidence>